<dbReference type="SUPFAM" id="SSF49777">
    <property type="entry name" value="PEBP-like"/>
    <property type="match status" value="1"/>
</dbReference>
<dbReference type="Pfam" id="PF01161">
    <property type="entry name" value="PBP"/>
    <property type="match status" value="1"/>
</dbReference>
<feature type="region of interest" description="Disordered" evidence="1">
    <location>
        <begin position="83"/>
        <end position="107"/>
    </location>
</feature>
<gene>
    <name evidence="2" type="ORF">BCF53_11229</name>
</gene>
<keyword evidence="3" id="KW-1185">Reference proteome</keyword>
<sequence length="287" mass="31814">MSTPKLKPLLPFLLILLMTTGIVIIKPDPHSENELQITVNNILSPYSAVTLSNEEAITIQQAFRKAELKGGPELDNAIETAGFDPDVFKQPPPPLNEPNGNKAPVDQQRPGRVFESLATQYGPEDFRIFSDAVNERNELLPQYRCEFKEDGIEKSIPVRWENVPENTQSLAVVMYHFPNAEDHAHANSYLLLWHINPEVTDIPYGMAETGDWFMGSNKDGDSVSYTSPCSHSPGAHSYTMAIFALAETPAALPKESSVAVDFETFMTAIESTPIVGKAELSFTDKYN</sequence>
<dbReference type="AlphaFoldDB" id="A0A4R3I382"/>
<evidence type="ECO:0000313" key="3">
    <source>
        <dbReference type="Proteomes" id="UP000295793"/>
    </source>
</evidence>
<organism evidence="2 3">
    <name type="scientific">Reinekea marinisedimentorum</name>
    <dbReference type="NCBI Taxonomy" id="230495"/>
    <lineage>
        <taxon>Bacteria</taxon>
        <taxon>Pseudomonadati</taxon>
        <taxon>Pseudomonadota</taxon>
        <taxon>Gammaproteobacteria</taxon>
        <taxon>Oceanospirillales</taxon>
        <taxon>Saccharospirillaceae</taxon>
        <taxon>Reinekea</taxon>
    </lineage>
</organism>
<dbReference type="Proteomes" id="UP000295793">
    <property type="component" value="Unassembled WGS sequence"/>
</dbReference>
<accession>A0A4R3I382</accession>
<dbReference type="InterPro" id="IPR008914">
    <property type="entry name" value="PEBP"/>
</dbReference>
<evidence type="ECO:0000256" key="1">
    <source>
        <dbReference type="SAM" id="MobiDB-lite"/>
    </source>
</evidence>
<proteinExistence type="predicted"/>
<dbReference type="InterPro" id="IPR036610">
    <property type="entry name" value="PEBP-like_sf"/>
</dbReference>
<dbReference type="Gene3D" id="3.90.280.10">
    <property type="entry name" value="PEBP-like"/>
    <property type="match status" value="1"/>
</dbReference>
<dbReference type="RefSeq" id="WP_132702275.1">
    <property type="nucleotide sequence ID" value="NZ_SLZR01000012.1"/>
</dbReference>
<dbReference type="OrthoDB" id="9797506at2"/>
<comment type="caution">
    <text evidence="2">The sequence shown here is derived from an EMBL/GenBank/DDBJ whole genome shotgun (WGS) entry which is preliminary data.</text>
</comment>
<protein>
    <submittedName>
        <fullName evidence="2">Phosphatidylethanolamine-binding protein (PEBP) family uncharacterized protein</fullName>
    </submittedName>
</protein>
<reference evidence="2 3" key="1">
    <citation type="submission" date="2019-03" db="EMBL/GenBank/DDBJ databases">
        <title>Genomic Encyclopedia of Archaeal and Bacterial Type Strains, Phase II (KMG-II): from individual species to whole genera.</title>
        <authorList>
            <person name="Goeker M."/>
        </authorList>
    </citation>
    <scope>NUCLEOTIDE SEQUENCE [LARGE SCALE GENOMIC DNA]</scope>
    <source>
        <strain evidence="2 3">DSM 15388</strain>
    </source>
</reference>
<dbReference type="EMBL" id="SLZR01000012">
    <property type="protein sequence ID" value="TCS39744.1"/>
    <property type="molecule type" value="Genomic_DNA"/>
</dbReference>
<evidence type="ECO:0000313" key="2">
    <source>
        <dbReference type="EMBL" id="TCS39744.1"/>
    </source>
</evidence>
<name>A0A4R3I382_9GAMM</name>